<keyword evidence="2" id="KW-1015">Disulfide bond</keyword>
<dbReference type="AlphaFoldDB" id="A0A8S3ZER9"/>
<organism evidence="4 5">
    <name type="scientific">Candidula unifasciata</name>
    <dbReference type="NCBI Taxonomy" id="100452"/>
    <lineage>
        <taxon>Eukaryota</taxon>
        <taxon>Metazoa</taxon>
        <taxon>Spiralia</taxon>
        <taxon>Lophotrochozoa</taxon>
        <taxon>Mollusca</taxon>
        <taxon>Gastropoda</taxon>
        <taxon>Heterobranchia</taxon>
        <taxon>Euthyneura</taxon>
        <taxon>Panpulmonata</taxon>
        <taxon>Eupulmonata</taxon>
        <taxon>Stylommatophora</taxon>
        <taxon>Helicina</taxon>
        <taxon>Helicoidea</taxon>
        <taxon>Geomitridae</taxon>
        <taxon>Candidula</taxon>
    </lineage>
</organism>
<keyword evidence="5" id="KW-1185">Reference proteome</keyword>
<evidence type="ECO:0000256" key="1">
    <source>
        <dbReference type="ARBA" id="ARBA00022729"/>
    </source>
</evidence>
<dbReference type="PROSITE" id="PS51041">
    <property type="entry name" value="EMI"/>
    <property type="match status" value="1"/>
</dbReference>
<accession>A0A8S3ZER9</accession>
<feature type="non-terminal residue" evidence="4">
    <location>
        <position position="77"/>
    </location>
</feature>
<dbReference type="OrthoDB" id="6158269at2759"/>
<evidence type="ECO:0000313" key="4">
    <source>
        <dbReference type="EMBL" id="CAG5125532.1"/>
    </source>
</evidence>
<feature type="non-terminal residue" evidence="4">
    <location>
        <position position="1"/>
    </location>
</feature>
<gene>
    <name evidence="4" type="ORF">CUNI_LOCUS11090</name>
</gene>
<dbReference type="Proteomes" id="UP000678393">
    <property type="component" value="Unassembled WGS sequence"/>
</dbReference>
<name>A0A8S3ZER9_9EUPU</name>
<protein>
    <recommendedName>
        <fullName evidence="3">EMI domain-containing protein</fullName>
    </recommendedName>
</protein>
<feature type="domain" description="EMI" evidence="3">
    <location>
        <begin position="1"/>
        <end position="77"/>
    </location>
</feature>
<dbReference type="EMBL" id="CAJHNH020002088">
    <property type="protein sequence ID" value="CAG5125532.1"/>
    <property type="molecule type" value="Genomic_DNA"/>
</dbReference>
<evidence type="ECO:0000259" key="3">
    <source>
        <dbReference type="PROSITE" id="PS51041"/>
    </source>
</evidence>
<comment type="caution">
    <text evidence="4">The sequence shown here is derived from an EMBL/GenBank/DDBJ whole genome shotgun (WGS) entry which is preliminary data.</text>
</comment>
<keyword evidence="1" id="KW-0732">Signal</keyword>
<dbReference type="InterPro" id="IPR011489">
    <property type="entry name" value="EMI_domain"/>
</dbReference>
<evidence type="ECO:0000256" key="2">
    <source>
        <dbReference type="ARBA" id="ARBA00023157"/>
    </source>
</evidence>
<sequence>CRWCTKLKEEKTVRQDLEMGECTQKYQAKCGWFSSSLCTYYEMVPCHKERNHTVVQYKIVSECCHGYRLDPINNITC</sequence>
<evidence type="ECO:0000313" key="5">
    <source>
        <dbReference type="Proteomes" id="UP000678393"/>
    </source>
</evidence>
<proteinExistence type="predicted"/>
<reference evidence="4" key="1">
    <citation type="submission" date="2021-04" db="EMBL/GenBank/DDBJ databases">
        <authorList>
            <consortium name="Molecular Ecology Group"/>
        </authorList>
    </citation>
    <scope>NUCLEOTIDE SEQUENCE</scope>
</reference>